<dbReference type="AlphaFoldDB" id="A0A9N9E377"/>
<evidence type="ECO:0000313" key="1">
    <source>
        <dbReference type="EMBL" id="CAG8663008.1"/>
    </source>
</evidence>
<dbReference type="EMBL" id="CAJVPQ010005044">
    <property type="protein sequence ID" value="CAG8663008.1"/>
    <property type="molecule type" value="Genomic_DNA"/>
</dbReference>
<organism evidence="1 2">
    <name type="scientific">Funneliformis caledonium</name>
    <dbReference type="NCBI Taxonomy" id="1117310"/>
    <lineage>
        <taxon>Eukaryota</taxon>
        <taxon>Fungi</taxon>
        <taxon>Fungi incertae sedis</taxon>
        <taxon>Mucoromycota</taxon>
        <taxon>Glomeromycotina</taxon>
        <taxon>Glomeromycetes</taxon>
        <taxon>Glomerales</taxon>
        <taxon>Glomeraceae</taxon>
        <taxon>Funneliformis</taxon>
    </lineage>
</organism>
<keyword evidence="2" id="KW-1185">Reference proteome</keyword>
<proteinExistence type="predicted"/>
<protein>
    <submittedName>
        <fullName evidence="1">2872_t:CDS:1</fullName>
    </submittedName>
</protein>
<feature type="non-terminal residue" evidence="1">
    <location>
        <position position="1"/>
    </location>
</feature>
<dbReference type="OrthoDB" id="2369547at2759"/>
<comment type="caution">
    <text evidence="1">The sequence shown here is derived from an EMBL/GenBank/DDBJ whole genome shotgun (WGS) entry which is preliminary data.</text>
</comment>
<evidence type="ECO:0000313" key="2">
    <source>
        <dbReference type="Proteomes" id="UP000789570"/>
    </source>
</evidence>
<name>A0A9N9E377_9GLOM</name>
<reference evidence="1" key="1">
    <citation type="submission" date="2021-06" db="EMBL/GenBank/DDBJ databases">
        <authorList>
            <person name="Kallberg Y."/>
            <person name="Tangrot J."/>
            <person name="Rosling A."/>
        </authorList>
    </citation>
    <scope>NUCLEOTIDE SEQUENCE</scope>
    <source>
        <strain evidence="1">UK204</strain>
    </source>
</reference>
<sequence>ETQESTFYPIPIRLGLEIIIQLNKALFIICVVRHIHSFLQPGYICEGGGQSSGVVESAFKAITSTYQLVFGSKTKYAGLSYLGLNQPETAQKLLEGKIYLFLLGVLVK</sequence>
<dbReference type="Proteomes" id="UP000789570">
    <property type="component" value="Unassembled WGS sequence"/>
</dbReference>
<gene>
    <name evidence="1" type="ORF">FCALED_LOCUS11636</name>
</gene>
<accession>A0A9N9E377</accession>